<name>A0A507CT72_9FUNG</name>
<dbReference type="VEuPathDB" id="FungiDB:SeMB42_g00928"/>
<evidence type="ECO:0000313" key="2">
    <source>
        <dbReference type="EMBL" id="TPX53230.1"/>
    </source>
</evidence>
<comment type="caution">
    <text evidence="1">The sequence shown here is derived from an EMBL/GenBank/DDBJ whole genome shotgun (WGS) entry which is preliminary data.</text>
</comment>
<dbReference type="Pfam" id="PF08538">
    <property type="entry name" value="DUF1749"/>
    <property type="match status" value="1"/>
</dbReference>
<dbReference type="Gene3D" id="3.40.50.1820">
    <property type="entry name" value="alpha/beta hydrolase"/>
    <property type="match status" value="1"/>
</dbReference>
<proteinExistence type="predicted"/>
<accession>A0A507CT72</accession>
<dbReference type="InterPro" id="IPR013744">
    <property type="entry name" value="SidJ"/>
</dbReference>
<dbReference type="AlphaFoldDB" id="A0A507CT72"/>
<gene>
    <name evidence="1" type="ORF">SeLEV6574_g05667</name>
    <name evidence="2" type="ORF">SeMB42_g00928</name>
</gene>
<dbReference type="PANTHER" id="PTHR31591">
    <property type="entry name" value="UPF0613 PROTEIN PB24D3.06C"/>
    <property type="match status" value="1"/>
</dbReference>
<dbReference type="SUPFAM" id="SSF53474">
    <property type="entry name" value="alpha/beta-Hydrolases"/>
    <property type="match status" value="1"/>
</dbReference>
<evidence type="ECO:0000313" key="1">
    <source>
        <dbReference type="EMBL" id="TPX42305.1"/>
    </source>
</evidence>
<dbReference type="InterPro" id="IPR029058">
    <property type="entry name" value="AB_hydrolase_fold"/>
</dbReference>
<sequence length="289" mass="31704">MEGRLYVYDAESKYTAFESNASGSNRVAIFIPGLTDGPLSLPYLPLLAATLSAHAFSVVQPILPSSYTQYGTSSLRNDAVYIDKLVAHLVHQRGGRALQLVLIGHSTGCQNIIHFLKTARLDVARMVVAIVLQAAVSDREYMMWRDAPKTSRLIEAAKALHPDDLLPRDADLSPITASRYLSLATRLGDDDMFSSDLTDDELKSVFSGVRKGMVVGIFLSGADEYVPSHVDVNFLIQRWRNVLVKQQAFAVTAKVIDKADHALSDSKVQENFCSGVDDIIQKALTKGSY</sequence>
<organism evidence="1 4">
    <name type="scientific">Synchytrium endobioticum</name>
    <dbReference type="NCBI Taxonomy" id="286115"/>
    <lineage>
        <taxon>Eukaryota</taxon>
        <taxon>Fungi</taxon>
        <taxon>Fungi incertae sedis</taxon>
        <taxon>Chytridiomycota</taxon>
        <taxon>Chytridiomycota incertae sedis</taxon>
        <taxon>Chytridiomycetes</taxon>
        <taxon>Synchytriales</taxon>
        <taxon>Synchytriaceae</taxon>
        <taxon>Synchytrium</taxon>
    </lineage>
</organism>
<evidence type="ECO:0000313" key="3">
    <source>
        <dbReference type="Proteomes" id="UP000317494"/>
    </source>
</evidence>
<dbReference type="PANTHER" id="PTHR31591:SF1">
    <property type="entry name" value="UPF0613 PROTEIN PB24D3.06C"/>
    <property type="match status" value="1"/>
</dbReference>
<protein>
    <recommendedName>
        <fullName evidence="5">AB hydrolase-1 domain-containing protein</fullName>
    </recommendedName>
</protein>
<reference evidence="3 4" key="1">
    <citation type="journal article" date="2019" name="Sci. Rep.">
        <title>Comparative genomics of chytrid fungi reveal insights into the obligate biotrophic and pathogenic lifestyle of Synchytrium endobioticum.</title>
        <authorList>
            <person name="van de Vossenberg B.T.L.H."/>
            <person name="Warris S."/>
            <person name="Nguyen H.D.T."/>
            <person name="van Gent-Pelzer M.P.E."/>
            <person name="Joly D.L."/>
            <person name="van de Geest H.C."/>
            <person name="Bonants P.J.M."/>
            <person name="Smith D.S."/>
            <person name="Levesque C.A."/>
            <person name="van der Lee T.A.J."/>
        </authorList>
    </citation>
    <scope>NUCLEOTIDE SEQUENCE [LARGE SCALE GENOMIC DNA]</scope>
    <source>
        <strain evidence="1 4">LEV6574</strain>
        <strain evidence="2 3">MB42</strain>
    </source>
</reference>
<dbReference type="Proteomes" id="UP000320475">
    <property type="component" value="Unassembled WGS sequence"/>
</dbReference>
<keyword evidence="3" id="KW-1185">Reference proteome</keyword>
<dbReference type="OrthoDB" id="10034502at2759"/>
<dbReference type="Proteomes" id="UP000317494">
    <property type="component" value="Unassembled WGS sequence"/>
</dbReference>
<dbReference type="EMBL" id="QEAN01000020">
    <property type="protein sequence ID" value="TPX53230.1"/>
    <property type="molecule type" value="Genomic_DNA"/>
</dbReference>
<dbReference type="EMBL" id="QEAM01000277">
    <property type="protein sequence ID" value="TPX42305.1"/>
    <property type="molecule type" value="Genomic_DNA"/>
</dbReference>
<evidence type="ECO:0000313" key="4">
    <source>
        <dbReference type="Proteomes" id="UP000320475"/>
    </source>
</evidence>
<evidence type="ECO:0008006" key="5">
    <source>
        <dbReference type="Google" id="ProtNLM"/>
    </source>
</evidence>